<evidence type="ECO:0000313" key="3">
    <source>
        <dbReference type="EMBL" id="PSC76688.1"/>
    </source>
</evidence>
<accession>A0A2P6VRG4</accession>
<dbReference type="AlphaFoldDB" id="A0A2P6VRG4"/>
<feature type="domain" description="N-acetyltransferase" evidence="2">
    <location>
        <begin position="230"/>
        <end position="397"/>
    </location>
</feature>
<dbReference type="OrthoDB" id="249099at2759"/>
<dbReference type="PANTHER" id="PTHR47443:SF3">
    <property type="entry name" value="GCN5-RELATED N-ACETYLTRANSFERASE 4, CHLOROPLASTIC"/>
    <property type="match status" value="1"/>
</dbReference>
<feature type="region of interest" description="Disordered" evidence="1">
    <location>
        <begin position="40"/>
        <end position="90"/>
    </location>
</feature>
<proteinExistence type="predicted"/>
<feature type="region of interest" description="Disordered" evidence="1">
    <location>
        <begin position="157"/>
        <end position="192"/>
    </location>
</feature>
<evidence type="ECO:0000256" key="1">
    <source>
        <dbReference type="SAM" id="MobiDB-lite"/>
    </source>
</evidence>
<dbReference type="STRING" id="554055.A0A2P6VRG4"/>
<dbReference type="CDD" id="cd04301">
    <property type="entry name" value="NAT_SF"/>
    <property type="match status" value="1"/>
</dbReference>
<comment type="caution">
    <text evidence="3">The sequence shown here is derived from an EMBL/GenBank/DDBJ whole genome shotgun (WGS) entry which is preliminary data.</text>
</comment>
<dbReference type="PROSITE" id="PS51186">
    <property type="entry name" value="GNAT"/>
    <property type="match status" value="1"/>
</dbReference>
<feature type="compositionally biased region" description="Low complexity" evidence="1">
    <location>
        <begin position="48"/>
        <end position="63"/>
    </location>
</feature>
<dbReference type="GO" id="GO:0008080">
    <property type="term" value="F:N-acetyltransferase activity"/>
    <property type="evidence" value="ECO:0007669"/>
    <property type="project" value="TreeGrafter"/>
</dbReference>
<protein>
    <submittedName>
        <fullName evidence="3">Acyl-N-acyltransferase</fullName>
    </submittedName>
</protein>
<feature type="compositionally biased region" description="Low complexity" evidence="1">
    <location>
        <begin position="160"/>
        <end position="180"/>
    </location>
</feature>
<feature type="region of interest" description="Disordered" evidence="1">
    <location>
        <begin position="206"/>
        <end position="231"/>
    </location>
</feature>
<name>A0A2P6VRG4_9CHLO</name>
<feature type="compositionally biased region" description="Low complexity" evidence="1">
    <location>
        <begin position="70"/>
        <end position="80"/>
    </location>
</feature>
<dbReference type="GO" id="GO:0009507">
    <property type="term" value="C:chloroplast"/>
    <property type="evidence" value="ECO:0007669"/>
    <property type="project" value="TreeGrafter"/>
</dbReference>
<organism evidence="3 4">
    <name type="scientific">Micractinium conductrix</name>
    <dbReference type="NCBI Taxonomy" id="554055"/>
    <lineage>
        <taxon>Eukaryota</taxon>
        <taxon>Viridiplantae</taxon>
        <taxon>Chlorophyta</taxon>
        <taxon>core chlorophytes</taxon>
        <taxon>Trebouxiophyceae</taxon>
        <taxon>Chlorellales</taxon>
        <taxon>Chlorellaceae</taxon>
        <taxon>Chlorella clade</taxon>
        <taxon>Micractinium</taxon>
    </lineage>
</organism>
<dbReference type="Proteomes" id="UP000239649">
    <property type="component" value="Unassembled WGS sequence"/>
</dbReference>
<dbReference type="Pfam" id="PF00583">
    <property type="entry name" value="Acetyltransf_1"/>
    <property type="match status" value="1"/>
</dbReference>
<keyword evidence="4" id="KW-1185">Reference proteome</keyword>
<reference evidence="3 4" key="1">
    <citation type="journal article" date="2018" name="Plant J.">
        <title>Genome sequences of Chlorella sorokiniana UTEX 1602 and Micractinium conductrix SAG 241.80: implications to maltose excretion by a green alga.</title>
        <authorList>
            <person name="Arriola M.B."/>
            <person name="Velmurugan N."/>
            <person name="Zhang Y."/>
            <person name="Plunkett M.H."/>
            <person name="Hondzo H."/>
            <person name="Barney B.M."/>
        </authorList>
    </citation>
    <scope>NUCLEOTIDE SEQUENCE [LARGE SCALE GENOMIC DNA]</scope>
    <source>
        <strain evidence="3 4">SAG 241.80</strain>
    </source>
</reference>
<evidence type="ECO:0000313" key="4">
    <source>
        <dbReference type="Proteomes" id="UP000239649"/>
    </source>
</evidence>
<dbReference type="EMBL" id="LHPF02000001">
    <property type="protein sequence ID" value="PSC76688.1"/>
    <property type="molecule type" value="Genomic_DNA"/>
</dbReference>
<feature type="compositionally biased region" description="Polar residues" evidence="1">
    <location>
        <begin position="211"/>
        <end position="221"/>
    </location>
</feature>
<gene>
    <name evidence="3" type="primary">g917</name>
    <name evidence="3" type="ORF">C2E20_0917</name>
</gene>
<dbReference type="InterPro" id="IPR016181">
    <property type="entry name" value="Acyl_CoA_acyltransferase"/>
</dbReference>
<dbReference type="Gene3D" id="3.40.630.30">
    <property type="match status" value="1"/>
</dbReference>
<sequence>MVASCAAWKPWKPAGLRTAPAAQGSLSSQHLRLLHRPSIRCGSASPATDSSTRGSSTSSGGISDVNSLPSSSSSSSRSSSVPPAAARKRTACRVRPIEATDYWAAADLHACAFYPRATPFWFAALRLDRVMSLQMGSERQQGGIRFMCLVAEGPSGGGSSAASSSSSSSSSSEESSRASGSAGGGEGSGREPGALALADAAEAARAAAVQGSGSDGTSASTRGDGGGSSEVVRTFITPAGARADRVDLGPLTGGIVNTLFPPAMRQNYGTSYTTGGLCGVVVIDTFGDFVPPRRTRMPNGTMRDLPRARIAYLSNLAVAPCTRRSGVGAQLVREAEQAAAEWGCRSVALHVDPTNTPAVQMYRRAGYRRVSGQPEWQRIFEGRRRGNGLVLMVRLLPAELRALAQRRWQQQLEERRAAAAAAAQQQEGR</sequence>
<dbReference type="PANTHER" id="PTHR47443">
    <property type="entry name" value="ACYL-COA N-ACYLTRANSFERASES (NAT) SUPERFAMILY PROTEIN"/>
    <property type="match status" value="1"/>
</dbReference>
<evidence type="ECO:0000259" key="2">
    <source>
        <dbReference type="PROSITE" id="PS51186"/>
    </source>
</evidence>
<dbReference type="InterPro" id="IPR000182">
    <property type="entry name" value="GNAT_dom"/>
</dbReference>
<dbReference type="SUPFAM" id="SSF55729">
    <property type="entry name" value="Acyl-CoA N-acyltransferases (Nat)"/>
    <property type="match status" value="1"/>
</dbReference>